<dbReference type="PANTHER" id="PTHR21381">
    <property type="entry name" value="ZGC:162297"/>
    <property type="match status" value="1"/>
</dbReference>
<dbReference type="NCBIfam" id="TIGR00259">
    <property type="entry name" value="thylakoid_BtpA"/>
    <property type="match status" value="1"/>
</dbReference>
<dbReference type="EMBL" id="CP157940">
    <property type="protein sequence ID" value="XBS53598.1"/>
    <property type="molecule type" value="Genomic_DNA"/>
</dbReference>
<accession>A0AAU7PMX5</accession>
<dbReference type="InterPro" id="IPR005137">
    <property type="entry name" value="BtpA"/>
</dbReference>
<dbReference type="PANTHER" id="PTHR21381:SF3">
    <property type="entry name" value="SGC REGION PROTEIN SGCQ-RELATED"/>
    <property type="match status" value="1"/>
</dbReference>
<dbReference type="SUPFAM" id="SSF51366">
    <property type="entry name" value="Ribulose-phoshate binding barrel"/>
    <property type="match status" value="1"/>
</dbReference>
<dbReference type="AlphaFoldDB" id="A0AAU7PMX5"/>
<reference evidence="2" key="1">
    <citation type="submission" date="2024-06" db="EMBL/GenBank/DDBJ databases">
        <title>Lacrimispora cavernae sp. nov., a novel anaerobe isolated from bat guano pile inside a cave.</title>
        <authorList>
            <person name="Miller S.L."/>
            <person name="Lu N."/>
            <person name="King J."/>
            <person name="Sankaranarayanan K."/>
            <person name="Lawson P.A."/>
        </authorList>
    </citation>
    <scope>NUCLEOTIDE SEQUENCE</scope>
    <source>
        <strain evidence="2">BS-2</strain>
    </source>
</reference>
<proteinExistence type="inferred from homology"/>
<dbReference type="InterPro" id="IPR011060">
    <property type="entry name" value="RibuloseP-bd_barrel"/>
</dbReference>
<evidence type="ECO:0000313" key="2">
    <source>
        <dbReference type="EMBL" id="XBS53598.1"/>
    </source>
</evidence>
<gene>
    <name evidence="2" type="ORF">ABFV83_17560</name>
</gene>
<evidence type="ECO:0000256" key="1">
    <source>
        <dbReference type="ARBA" id="ARBA00006007"/>
    </source>
</evidence>
<dbReference type="Pfam" id="PF03437">
    <property type="entry name" value="BtpA"/>
    <property type="match status" value="1"/>
</dbReference>
<dbReference type="RefSeq" id="WP_349945695.1">
    <property type="nucleotide sequence ID" value="NZ_CP157940.1"/>
</dbReference>
<sequence length="270" mass="29680">MLWTEKMFHTKKPIIAMLHLDPLPGDPMYSSDNDMKTTVAHAREDLKALQEGGVDGILFSNEFSLPYERNMSFVTPASMARVIGELMNEIRVPFGVDCISDGLATLELAAAVGADFVRGTFCGVYVGDGGLYNNDFSKLLRRRAALPLEKLKMLYFINPESDRNLDTRPLKDIARSTIFKANPDGLCISASAAGQDVDDELIAQVKAAAPEVVVLCNTGCRRDTIERKLATADAAVVGTTFKENGDFFARVDVVRVKEFMEAAKAYRKSL</sequence>
<name>A0AAU7PMX5_9FIRM</name>
<dbReference type="PIRSF" id="PIRSF005956">
    <property type="entry name" value="BtpA"/>
    <property type="match status" value="1"/>
</dbReference>
<protein>
    <submittedName>
        <fullName evidence="2">BtpA/SgcQ family protein</fullName>
    </submittedName>
</protein>
<organism evidence="2">
    <name type="scientific">Lacrimispora sp. BS-2</name>
    <dbReference type="NCBI Taxonomy" id="3151850"/>
    <lineage>
        <taxon>Bacteria</taxon>
        <taxon>Bacillati</taxon>
        <taxon>Bacillota</taxon>
        <taxon>Clostridia</taxon>
        <taxon>Lachnospirales</taxon>
        <taxon>Lachnospiraceae</taxon>
        <taxon>Lacrimispora</taxon>
    </lineage>
</organism>
<comment type="similarity">
    <text evidence="1">Belongs to the BtpA family.</text>
</comment>